<dbReference type="PANTHER" id="PTHR10846:SF8">
    <property type="entry name" value="INNER MEMBRANE PROTEIN YRBG"/>
    <property type="match status" value="1"/>
</dbReference>
<evidence type="ECO:0000256" key="4">
    <source>
        <dbReference type="ARBA" id="ARBA00023136"/>
    </source>
</evidence>
<feature type="transmembrane region" description="Helical" evidence="5">
    <location>
        <begin position="278"/>
        <end position="299"/>
    </location>
</feature>
<dbReference type="PANTHER" id="PTHR10846">
    <property type="entry name" value="SODIUM/POTASSIUM/CALCIUM EXCHANGER"/>
    <property type="match status" value="1"/>
</dbReference>
<evidence type="ECO:0000256" key="3">
    <source>
        <dbReference type="ARBA" id="ARBA00022989"/>
    </source>
</evidence>
<evidence type="ECO:0000313" key="8">
    <source>
        <dbReference type="Proteomes" id="UP001596099"/>
    </source>
</evidence>
<comment type="subcellular location">
    <subcellularLocation>
        <location evidence="1">Membrane</location>
        <topology evidence="1">Multi-pass membrane protein</topology>
    </subcellularLocation>
</comment>
<feature type="transmembrane region" description="Helical" evidence="5">
    <location>
        <begin position="143"/>
        <end position="163"/>
    </location>
</feature>
<gene>
    <name evidence="7" type="ORF">ACFPYI_18135</name>
</gene>
<feature type="domain" description="Sodium/calcium exchanger membrane region" evidence="6">
    <location>
        <begin position="184"/>
        <end position="324"/>
    </location>
</feature>
<dbReference type="AlphaFoldDB" id="A0ABD5RSE2"/>
<keyword evidence="8" id="KW-1185">Reference proteome</keyword>
<dbReference type="InterPro" id="IPR044880">
    <property type="entry name" value="NCX_ion-bd_dom_sf"/>
</dbReference>
<feature type="transmembrane region" description="Helical" evidence="5">
    <location>
        <begin position="249"/>
        <end position="272"/>
    </location>
</feature>
<dbReference type="InterPro" id="IPR004481">
    <property type="entry name" value="K/Na/Ca-exchanger"/>
</dbReference>
<feature type="domain" description="Sodium/calcium exchanger membrane region" evidence="6">
    <location>
        <begin position="9"/>
        <end position="163"/>
    </location>
</feature>
<protein>
    <submittedName>
        <fullName evidence="7">Sodium:calcium antiporter</fullName>
    </submittedName>
</protein>
<comment type="caution">
    <text evidence="7">The sequence shown here is derived from an EMBL/GenBank/DDBJ whole genome shotgun (WGS) entry which is preliminary data.</text>
</comment>
<sequence length="338" mass="35635">MLVELLVIALTVVVATAFVWGGSSLLERAAENLSLYYGLPPVVHGAIVVAIGSSFPELATTVIAASRGAFDLGVAAIVGSAIFNVLVIPAISGLYGEGVGANRDIVYKEAQFYMVSVSALIITFALAVIYYPTGSDGQLFGTVTRELAIIPILLYGVYVFTQYQDTSDYDAEEPPEDLSVLKEWLFLLVSLVVIAVAVEELVSAAIELGTIFDTPPALWGITVLAAATSLPDTLVSVRAAQRGDGVTSLANVFGSNIFDLLVVVPIAVLIRGTVEVDFSVVVPTMGFLTLATVVVFGLLRTELELTPRESGVLLAVYVGFVGWMVAETLDVTSLVPGL</sequence>
<feature type="transmembrane region" description="Helical" evidence="5">
    <location>
        <begin position="6"/>
        <end position="26"/>
    </location>
</feature>
<feature type="transmembrane region" description="Helical" evidence="5">
    <location>
        <begin position="218"/>
        <end position="237"/>
    </location>
</feature>
<dbReference type="InterPro" id="IPR004837">
    <property type="entry name" value="NaCa_Exmemb"/>
</dbReference>
<evidence type="ECO:0000259" key="6">
    <source>
        <dbReference type="Pfam" id="PF01699"/>
    </source>
</evidence>
<keyword evidence="3 5" id="KW-1133">Transmembrane helix</keyword>
<feature type="transmembrane region" description="Helical" evidence="5">
    <location>
        <begin position="33"/>
        <end position="52"/>
    </location>
</feature>
<feature type="transmembrane region" description="Helical" evidence="5">
    <location>
        <begin position="311"/>
        <end position="329"/>
    </location>
</feature>
<organism evidence="7 8">
    <name type="scientific">Halomarina salina</name>
    <dbReference type="NCBI Taxonomy" id="1872699"/>
    <lineage>
        <taxon>Archaea</taxon>
        <taxon>Methanobacteriati</taxon>
        <taxon>Methanobacteriota</taxon>
        <taxon>Stenosarchaea group</taxon>
        <taxon>Halobacteria</taxon>
        <taxon>Halobacteriales</taxon>
        <taxon>Natronomonadaceae</taxon>
        <taxon>Halomarina</taxon>
    </lineage>
</organism>
<reference evidence="7 8" key="1">
    <citation type="journal article" date="2019" name="Int. J. Syst. Evol. Microbiol.">
        <title>The Global Catalogue of Microorganisms (GCM) 10K type strain sequencing project: providing services to taxonomists for standard genome sequencing and annotation.</title>
        <authorList>
            <consortium name="The Broad Institute Genomics Platform"/>
            <consortium name="The Broad Institute Genome Sequencing Center for Infectious Disease"/>
            <person name="Wu L."/>
            <person name="Ma J."/>
        </authorList>
    </citation>
    <scope>NUCLEOTIDE SEQUENCE [LARGE SCALE GENOMIC DNA]</scope>
    <source>
        <strain evidence="7 8">CGMCC 1.12543</strain>
    </source>
</reference>
<dbReference type="Pfam" id="PF01699">
    <property type="entry name" value="Na_Ca_ex"/>
    <property type="match status" value="2"/>
</dbReference>
<dbReference type="Gene3D" id="1.20.1420.30">
    <property type="entry name" value="NCX, central ion-binding region"/>
    <property type="match status" value="1"/>
</dbReference>
<keyword evidence="2 5" id="KW-0812">Transmembrane</keyword>
<dbReference type="Proteomes" id="UP001596099">
    <property type="component" value="Unassembled WGS sequence"/>
</dbReference>
<keyword evidence="4 5" id="KW-0472">Membrane</keyword>
<dbReference type="EMBL" id="JBHSQH010000001">
    <property type="protein sequence ID" value="MFC5973254.1"/>
    <property type="molecule type" value="Genomic_DNA"/>
</dbReference>
<evidence type="ECO:0000256" key="5">
    <source>
        <dbReference type="SAM" id="Phobius"/>
    </source>
</evidence>
<feature type="transmembrane region" description="Helical" evidence="5">
    <location>
        <begin position="184"/>
        <end position="206"/>
    </location>
</feature>
<dbReference type="GO" id="GO:0016020">
    <property type="term" value="C:membrane"/>
    <property type="evidence" value="ECO:0007669"/>
    <property type="project" value="UniProtKB-SubCell"/>
</dbReference>
<proteinExistence type="predicted"/>
<evidence type="ECO:0000256" key="1">
    <source>
        <dbReference type="ARBA" id="ARBA00004141"/>
    </source>
</evidence>
<feature type="transmembrane region" description="Helical" evidence="5">
    <location>
        <begin position="112"/>
        <end position="131"/>
    </location>
</feature>
<evidence type="ECO:0000256" key="2">
    <source>
        <dbReference type="ARBA" id="ARBA00022692"/>
    </source>
</evidence>
<name>A0ABD5RSE2_9EURY</name>
<dbReference type="RefSeq" id="WP_247417567.1">
    <property type="nucleotide sequence ID" value="NZ_JALLGW010000001.1"/>
</dbReference>
<feature type="transmembrane region" description="Helical" evidence="5">
    <location>
        <begin position="72"/>
        <end position="91"/>
    </location>
</feature>
<evidence type="ECO:0000313" key="7">
    <source>
        <dbReference type="EMBL" id="MFC5973254.1"/>
    </source>
</evidence>
<accession>A0ABD5RSE2</accession>